<dbReference type="SUPFAM" id="SSF52540">
    <property type="entry name" value="P-loop containing nucleoside triphosphate hydrolases"/>
    <property type="match status" value="1"/>
</dbReference>
<feature type="binding site" evidence="4">
    <location>
        <begin position="50"/>
        <end position="55"/>
    </location>
    <ligand>
        <name>GTP</name>
        <dbReference type="ChEBI" id="CHEBI:37565"/>
    </ligand>
</feature>
<evidence type="ECO:0000256" key="3">
    <source>
        <dbReference type="ARBA" id="ARBA00023224"/>
    </source>
</evidence>
<dbReference type="GO" id="GO:0005525">
    <property type="term" value="F:GTP binding"/>
    <property type="evidence" value="ECO:0007669"/>
    <property type="project" value="UniProtKB-KW"/>
</dbReference>
<keyword evidence="5" id="KW-0460">Magnesium</keyword>
<name>A0A915K0G7_ROMCU</name>
<evidence type="ECO:0000313" key="8">
    <source>
        <dbReference type="WBParaSite" id="nRc.2.0.1.t31368-RA"/>
    </source>
</evidence>
<dbReference type="GO" id="GO:0003924">
    <property type="term" value="F:GTPase activity"/>
    <property type="evidence" value="ECO:0007669"/>
    <property type="project" value="InterPro"/>
</dbReference>
<dbReference type="Gene3D" id="3.40.50.300">
    <property type="entry name" value="P-loop containing nucleotide triphosphate hydrolases"/>
    <property type="match status" value="1"/>
</dbReference>
<evidence type="ECO:0000313" key="7">
    <source>
        <dbReference type="Proteomes" id="UP000887565"/>
    </source>
</evidence>
<dbReference type="GO" id="GO:0001664">
    <property type="term" value="F:G protein-coupled receptor binding"/>
    <property type="evidence" value="ECO:0007669"/>
    <property type="project" value="TreeGrafter"/>
</dbReference>
<keyword evidence="1 4" id="KW-0547">Nucleotide-binding</keyword>
<feature type="region of interest" description="Disordered" evidence="6">
    <location>
        <begin position="1"/>
        <end position="24"/>
    </location>
</feature>
<dbReference type="GO" id="GO:0005737">
    <property type="term" value="C:cytoplasm"/>
    <property type="evidence" value="ECO:0007669"/>
    <property type="project" value="TreeGrafter"/>
</dbReference>
<keyword evidence="3" id="KW-0807">Transducer</keyword>
<dbReference type="Gene3D" id="1.10.400.10">
    <property type="entry name" value="GI Alpha 1, domain 2-like"/>
    <property type="match status" value="1"/>
</dbReference>
<dbReference type="GO" id="GO:0007188">
    <property type="term" value="P:adenylate cyclase-modulating G protein-coupled receptor signaling pathway"/>
    <property type="evidence" value="ECO:0007669"/>
    <property type="project" value="TreeGrafter"/>
</dbReference>
<accession>A0A915K0G7</accession>
<dbReference type="GO" id="GO:0005834">
    <property type="term" value="C:heterotrimeric G-protein complex"/>
    <property type="evidence" value="ECO:0007669"/>
    <property type="project" value="TreeGrafter"/>
</dbReference>
<evidence type="ECO:0000256" key="4">
    <source>
        <dbReference type="PIRSR" id="PIRSR601019-1"/>
    </source>
</evidence>
<dbReference type="AlphaFoldDB" id="A0A915K0G7"/>
<proteinExistence type="predicted"/>
<dbReference type="GO" id="GO:0031683">
    <property type="term" value="F:G-protein beta/gamma-subunit complex binding"/>
    <property type="evidence" value="ECO:0007669"/>
    <property type="project" value="InterPro"/>
</dbReference>
<reference evidence="8" key="1">
    <citation type="submission" date="2022-11" db="UniProtKB">
        <authorList>
            <consortium name="WormBaseParasite"/>
        </authorList>
    </citation>
    <scope>IDENTIFICATION</scope>
</reference>
<keyword evidence="7" id="KW-1185">Reference proteome</keyword>
<evidence type="ECO:0000256" key="5">
    <source>
        <dbReference type="PIRSR" id="PIRSR601019-2"/>
    </source>
</evidence>
<dbReference type="InterPro" id="IPR001019">
    <property type="entry name" value="Gprotein_alpha_su"/>
</dbReference>
<dbReference type="InterPro" id="IPR027417">
    <property type="entry name" value="P-loop_NTPase"/>
</dbReference>
<protein>
    <submittedName>
        <fullName evidence="8">Uncharacterized protein</fullName>
    </submittedName>
</protein>
<dbReference type="PROSITE" id="PS51882">
    <property type="entry name" value="G_ALPHA"/>
    <property type="match status" value="1"/>
</dbReference>
<sequence>MGHCASREEKEAKKRNRRIEEQMKKDQTLSLRTIKLLLLGLSKVLQSAGESGKSTILKQMKILHKNGFSQQDLEMIRPVVYSNTIQSMLAILRAMYFINIEFGDAERQ</sequence>
<dbReference type="PANTHER" id="PTHR10218">
    <property type="entry name" value="GTP-BINDING PROTEIN ALPHA SUBUNIT"/>
    <property type="match status" value="1"/>
</dbReference>
<evidence type="ECO:0000256" key="6">
    <source>
        <dbReference type="SAM" id="MobiDB-lite"/>
    </source>
</evidence>
<dbReference type="WBParaSite" id="nRc.2.0.1.t31368-RA">
    <property type="protein sequence ID" value="nRc.2.0.1.t31368-RA"/>
    <property type="gene ID" value="nRc.2.0.1.g31368"/>
</dbReference>
<feature type="binding site" evidence="5">
    <location>
        <position position="54"/>
    </location>
    <ligand>
        <name>Mg(2+)</name>
        <dbReference type="ChEBI" id="CHEBI:18420"/>
    </ligand>
</feature>
<dbReference type="GO" id="GO:0046872">
    <property type="term" value="F:metal ion binding"/>
    <property type="evidence" value="ECO:0007669"/>
    <property type="project" value="UniProtKB-KW"/>
</dbReference>
<dbReference type="InterPro" id="IPR011025">
    <property type="entry name" value="GproteinA_insert"/>
</dbReference>
<dbReference type="OMA" id="RTMGCAQ"/>
<organism evidence="7 8">
    <name type="scientific">Romanomermis culicivorax</name>
    <name type="common">Nematode worm</name>
    <dbReference type="NCBI Taxonomy" id="13658"/>
    <lineage>
        <taxon>Eukaryota</taxon>
        <taxon>Metazoa</taxon>
        <taxon>Ecdysozoa</taxon>
        <taxon>Nematoda</taxon>
        <taxon>Enoplea</taxon>
        <taxon>Dorylaimia</taxon>
        <taxon>Mermithida</taxon>
        <taxon>Mermithoidea</taxon>
        <taxon>Mermithidae</taxon>
        <taxon>Romanomermis</taxon>
    </lineage>
</organism>
<dbReference type="SUPFAM" id="SSF47895">
    <property type="entry name" value="Transducin (alpha subunit), insertion domain"/>
    <property type="match status" value="1"/>
</dbReference>
<dbReference type="Pfam" id="PF00503">
    <property type="entry name" value="G-alpha"/>
    <property type="match status" value="1"/>
</dbReference>
<evidence type="ECO:0000256" key="2">
    <source>
        <dbReference type="ARBA" id="ARBA00023134"/>
    </source>
</evidence>
<evidence type="ECO:0000256" key="1">
    <source>
        <dbReference type="ARBA" id="ARBA00022741"/>
    </source>
</evidence>
<dbReference type="Proteomes" id="UP000887565">
    <property type="component" value="Unplaced"/>
</dbReference>
<keyword evidence="2 4" id="KW-0342">GTP-binding</keyword>
<keyword evidence="5" id="KW-0479">Metal-binding</keyword>
<dbReference type="PANTHER" id="PTHR10218:SF243">
    <property type="entry name" value="GUANINE NUCLEOTIDE-BINDING PROTEIN ALPHA-7 SUBUNIT"/>
    <property type="match status" value="1"/>
</dbReference>